<keyword evidence="3" id="KW-1185">Reference proteome</keyword>
<dbReference type="SUPFAM" id="SSF53474">
    <property type="entry name" value="alpha/beta-Hydrolases"/>
    <property type="match status" value="1"/>
</dbReference>
<dbReference type="GO" id="GO:0009860">
    <property type="term" value="P:pollen tube growth"/>
    <property type="evidence" value="ECO:0007669"/>
    <property type="project" value="TreeGrafter"/>
</dbReference>
<comment type="similarity">
    <text evidence="1">Belongs to the 'GDXG' lipolytic enzyme family.</text>
</comment>
<dbReference type="InParanoid" id="A0A1S3CBK4"/>
<dbReference type="GeneID" id="103498629"/>
<proteinExistence type="inferred from homology"/>
<reference evidence="4" key="1">
    <citation type="submission" date="2025-08" db="UniProtKB">
        <authorList>
            <consortium name="RefSeq"/>
        </authorList>
    </citation>
    <scope>IDENTIFICATION</scope>
    <source>
        <tissue evidence="4">Stem</tissue>
    </source>
</reference>
<dbReference type="Proteomes" id="UP001652600">
    <property type="component" value="Chromosome 9"/>
</dbReference>
<sequence>MAETPPPKLPWKSRLLIRLFSSASFISRRSNITVNRFLISFFDPKIPSSSKPHNGVSTYDVVFDHSRNLWFRFFLPSSSSSSSSDGVTLPVVVYYHGGGFVFFSPDSMAYDDLCRRLARELGAVVASVNYRLSPEHRFPIPYEDGFDALKFLDTMDNNSDFGGFPVKLDVSRCFLAGDSAGGNLAHHVALRSGGYDFKKVKIKGLIAVQPLFGGEERTNSEIQFKESPMLTLEETDWSWKAFLPNGSSRNHPAAHVFGASGVRDISSATFPPTLLIVGGRDPLRDWERRYYEWLKEGGKEVDLVEYPNAIHGFYAVPELKECSLLIKDAVDFMHKHMPL</sequence>
<evidence type="ECO:0000259" key="2">
    <source>
        <dbReference type="Pfam" id="PF07859"/>
    </source>
</evidence>
<gene>
    <name evidence="4" type="primary">LOC103498629</name>
</gene>
<dbReference type="PANTHER" id="PTHR23024">
    <property type="entry name" value="ARYLACETAMIDE DEACETYLASE"/>
    <property type="match status" value="1"/>
</dbReference>
<feature type="domain" description="Alpha/beta hydrolase fold-3" evidence="2">
    <location>
        <begin position="92"/>
        <end position="314"/>
    </location>
</feature>
<evidence type="ECO:0000256" key="1">
    <source>
        <dbReference type="ARBA" id="ARBA00010515"/>
    </source>
</evidence>
<dbReference type="InterPro" id="IPR050466">
    <property type="entry name" value="Carboxylest/Gibb_receptor"/>
</dbReference>
<dbReference type="eggNOG" id="KOG1515">
    <property type="taxonomic scope" value="Eukaryota"/>
</dbReference>
<evidence type="ECO:0000313" key="3">
    <source>
        <dbReference type="Proteomes" id="UP001652600"/>
    </source>
</evidence>
<dbReference type="KEGG" id="cmo:103498629"/>
<dbReference type="AlphaFoldDB" id="A0A1S3CBK4"/>
<dbReference type="Pfam" id="PF07859">
    <property type="entry name" value="Abhydrolase_3"/>
    <property type="match status" value="1"/>
</dbReference>
<dbReference type="Gene3D" id="3.40.50.1820">
    <property type="entry name" value="alpha/beta hydrolase"/>
    <property type="match status" value="1"/>
</dbReference>
<dbReference type="GO" id="GO:0052689">
    <property type="term" value="F:carboxylic ester hydrolase activity"/>
    <property type="evidence" value="ECO:0007669"/>
    <property type="project" value="TreeGrafter"/>
</dbReference>
<accession>A0A1S3CBK4</accession>
<organism evidence="3 4">
    <name type="scientific">Cucumis melo</name>
    <name type="common">Muskmelon</name>
    <dbReference type="NCBI Taxonomy" id="3656"/>
    <lineage>
        <taxon>Eukaryota</taxon>
        <taxon>Viridiplantae</taxon>
        <taxon>Streptophyta</taxon>
        <taxon>Embryophyta</taxon>
        <taxon>Tracheophyta</taxon>
        <taxon>Spermatophyta</taxon>
        <taxon>Magnoliopsida</taxon>
        <taxon>eudicotyledons</taxon>
        <taxon>Gunneridae</taxon>
        <taxon>Pentapetalae</taxon>
        <taxon>rosids</taxon>
        <taxon>fabids</taxon>
        <taxon>Cucurbitales</taxon>
        <taxon>Cucurbitaceae</taxon>
        <taxon>Benincaseae</taxon>
        <taxon>Cucumis</taxon>
    </lineage>
</organism>
<name>A0A1S3CBK4_CUCME</name>
<dbReference type="PANTHER" id="PTHR23024:SF434">
    <property type="entry name" value="ALPHA_BETA HYDROLASE FOLD-3 DOMAIN-CONTAINING PROTEIN"/>
    <property type="match status" value="1"/>
</dbReference>
<protein>
    <submittedName>
        <fullName evidence="4">Probable carboxylesterase 18</fullName>
    </submittedName>
</protein>
<dbReference type="RefSeq" id="XP_008459513.2">
    <property type="nucleotide sequence ID" value="XM_008461291.3"/>
</dbReference>
<dbReference type="InterPro" id="IPR029058">
    <property type="entry name" value="AB_hydrolase_fold"/>
</dbReference>
<evidence type="ECO:0000313" key="4">
    <source>
        <dbReference type="RefSeq" id="XP_008459513.2"/>
    </source>
</evidence>
<dbReference type="InterPro" id="IPR013094">
    <property type="entry name" value="AB_hydrolase_3"/>
</dbReference>